<keyword evidence="2" id="KW-0489">Methyltransferase</keyword>
<dbReference type="GO" id="GO:0032259">
    <property type="term" value="P:methylation"/>
    <property type="evidence" value="ECO:0007669"/>
    <property type="project" value="UniProtKB-KW"/>
</dbReference>
<dbReference type="Gene3D" id="3.40.50.150">
    <property type="entry name" value="Vaccinia Virus protein VP39"/>
    <property type="match status" value="1"/>
</dbReference>
<evidence type="ECO:0000313" key="3">
    <source>
        <dbReference type="Proteomes" id="UP000440224"/>
    </source>
</evidence>
<dbReference type="CDD" id="cd02440">
    <property type="entry name" value="AdoMet_MTases"/>
    <property type="match status" value="1"/>
</dbReference>
<evidence type="ECO:0000259" key="1">
    <source>
        <dbReference type="Pfam" id="PF08241"/>
    </source>
</evidence>
<keyword evidence="2" id="KW-0808">Transferase</keyword>
<accession>A0A6N7PT20</accession>
<dbReference type="Proteomes" id="UP000440224">
    <property type="component" value="Unassembled WGS sequence"/>
</dbReference>
<dbReference type="SUPFAM" id="SSF53335">
    <property type="entry name" value="S-adenosyl-L-methionine-dependent methyltransferases"/>
    <property type="match status" value="1"/>
</dbReference>
<dbReference type="InterPro" id="IPR029063">
    <property type="entry name" value="SAM-dependent_MTases_sf"/>
</dbReference>
<name>A0A6N7PT20_9BACT</name>
<organism evidence="2 3">
    <name type="scientific">Polyangium spumosum</name>
    <dbReference type="NCBI Taxonomy" id="889282"/>
    <lineage>
        <taxon>Bacteria</taxon>
        <taxon>Pseudomonadati</taxon>
        <taxon>Myxococcota</taxon>
        <taxon>Polyangia</taxon>
        <taxon>Polyangiales</taxon>
        <taxon>Polyangiaceae</taxon>
        <taxon>Polyangium</taxon>
    </lineage>
</organism>
<evidence type="ECO:0000313" key="2">
    <source>
        <dbReference type="EMBL" id="MRG93194.1"/>
    </source>
</evidence>
<comment type="caution">
    <text evidence="2">The sequence shown here is derived from an EMBL/GenBank/DDBJ whole genome shotgun (WGS) entry which is preliminary data.</text>
</comment>
<protein>
    <submittedName>
        <fullName evidence="2">Methyltransferase domain-containing protein</fullName>
    </submittedName>
</protein>
<dbReference type="InterPro" id="IPR013216">
    <property type="entry name" value="Methyltransf_11"/>
</dbReference>
<gene>
    <name evidence="2" type="ORF">GF068_14815</name>
</gene>
<dbReference type="GO" id="GO:0008757">
    <property type="term" value="F:S-adenosylmethionine-dependent methyltransferase activity"/>
    <property type="evidence" value="ECO:0007669"/>
    <property type="project" value="InterPro"/>
</dbReference>
<dbReference type="PANTHER" id="PTHR43591">
    <property type="entry name" value="METHYLTRANSFERASE"/>
    <property type="match status" value="1"/>
</dbReference>
<dbReference type="EMBL" id="WJIE01000004">
    <property type="protein sequence ID" value="MRG93194.1"/>
    <property type="molecule type" value="Genomic_DNA"/>
</dbReference>
<dbReference type="PANTHER" id="PTHR43591:SF24">
    <property type="entry name" value="2-METHOXY-6-POLYPRENYL-1,4-BENZOQUINOL METHYLASE, MITOCHONDRIAL"/>
    <property type="match status" value="1"/>
</dbReference>
<dbReference type="Pfam" id="PF08241">
    <property type="entry name" value="Methyltransf_11"/>
    <property type="match status" value="1"/>
</dbReference>
<keyword evidence="3" id="KW-1185">Reference proteome</keyword>
<proteinExistence type="predicted"/>
<dbReference type="AlphaFoldDB" id="A0A6N7PT20"/>
<reference evidence="2 3" key="1">
    <citation type="submission" date="2019-10" db="EMBL/GenBank/DDBJ databases">
        <title>A soil myxobacterium in the family Polyangiaceae.</title>
        <authorList>
            <person name="Li Y."/>
            <person name="Wang J."/>
        </authorList>
    </citation>
    <scope>NUCLEOTIDE SEQUENCE [LARGE SCALE GENOMIC DNA]</scope>
    <source>
        <strain evidence="2 3">DSM 14734</strain>
    </source>
</reference>
<dbReference type="RefSeq" id="WP_153820055.1">
    <property type="nucleotide sequence ID" value="NZ_WJIE01000004.1"/>
</dbReference>
<sequence length="281" mass="31855">MTDEAPPPDTKPRAAYIHGTSEEEQRRLAELNGIVNAEFVGFLDVKPEEQVLEVGSGLGILTRLVAARVPLGMVWGVERSEVQIDYALRELDKLPEDWVPNVTFLQGDAHALPFEDGSFDVVYCRFVLEHVADPARVLQEMHRVLRPGGRFFMQEPNARAIDLDPECPLFDNVWTRFLDVQRTLGGDPVIGKRLYRLARRAGFVDISLSISPMLAHAGHDNFRAYVMAFADVLRTAEDLLRKHDFDLDEVRDAVRELDAFAEHPDAALYFYWNRATGRRAP</sequence>
<dbReference type="OrthoDB" id="529208at2"/>
<feature type="domain" description="Methyltransferase type 11" evidence="1">
    <location>
        <begin position="52"/>
        <end position="152"/>
    </location>
</feature>